<reference evidence="2" key="1">
    <citation type="submission" date="2019-02" db="EMBL/GenBank/DDBJ databases">
        <authorList>
            <person name="Gruber-Vodicka R. H."/>
            <person name="Seah K. B. B."/>
        </authorList>
    </citation>
    <scope>NUCLEOTIDE SEQUENCE</scope>
    <source>
        <strain evidence="2">BECK_BZ126</strain>
    </source>
</reference>
<evidence type="ECO:0000313" key="2">
    <source>
        <dbReference type="EMBL" id="VFK55573.1"/>
    </source>
</evidence>
<organism evidence="2">
    <name type="scientific">Candidatus Kentrum sp. TC</name>
    <dbReference type="NCBI Taxonomy" id="2126339"/>
    <lineage>
        <taxon>Bacteria</taxon>
        <taxon>Pseudomonadati</taxon>
        <taxon>Pseudomonadota</taxon>
        <taxon>Gammaproteobacteria</taxon>
        <taxon>Candidatus Kentrum</taxon>
    </lineage>
</organism>
<dbReference type="AlphaFoldDB" id="A0A450ZNZ4"/>
<name>A0A450ZNZ4_9GAMM</name>
<dbReference type="Pfam" id="PF10544">
    <property type="entry name" value="T5orf172"/>
    <property type="match status" value="1"/>
</dbReference>
<dbReference type="InterPro" id="IPR018306">
    <property type="entry name" value="Phage_T5_Orf172_DNA-bd"/>
</dbReference>
<accession>A0A450ZNZ4</accession>
<gene>
    <name evidence="2" type="ORF">BECKTC1821F_GA0114240_100733</name>
</gene>
<dbReference type="EMBL" id="CAADFW010000007">
    <property type="protein sequence ID" value="VFK55573.1"/>
    <property type="molecule type" value="Genomic_DNA"/>
</dbReference>
<evidence type="ECO:0000259" key="1">
    <source>
        <dbReference type="SMART" id="SM00974"/>
    </source>
</evidence>
<sequence>MPIVYILTNECMPDTVKIGIADNLEQRIRQLDNTSVALPFECYYAVEVPNASAIEKKIHQGLDDCRVRQNREFFNTRPERAKSLLEIAEIMGGKNVTPNVDYVETPQDQQALDKVRRSRKKFNFNLLGIDTGIILEFKKDNTITCEVANDTQVNFRGEVMSLSRSADIVLQEMGYDWGAVQGSAFWCLNGKSLHELRLESE</sequence>
<feature type="domain" description="Bacteriophage T5 Orf172 DNA-binding" evidence="1">
    <location>
        <begin position="10"/>
        <end position="88"/>
    </location>
</feature>
<protein>
    <submittedName>
        <fullName evidence="2">T5orf172 domain-containing protein</fullName>
    </submittedName>
</protein>
<proteinExistence type="predicted"/>
<dbReference type="SMART" id="SM00974">
    <property type="entry name" value="T5orf172"/>
    <property type="match status" value="1"/>
</dbReference>